<accession>A0A9W7GVU8</accession>
<reference evidence="1" key="1">
    <citation type="submission" date="2023-05" db="EMBL/GenBank/DDBJ databases">
        <title>Genome and transcriptome analyses reveal genes involved in the formation of fine ridges on petal epidermal cells in Hibiscus trionum.</title>
        <authorList>
            <person name="Koshimizu S."/>
            <person name="Masuda S."/>
            <person name="Ishii T."/>
            <person name="Shirasu K."/>
            <person name="Hoshino A."/>
            <person name="Arita M."/>
        </authorList>
    </citation>
    <scope>NUCLEOTIDE SEQUENCE</scope>
    <source>
        <strain evidence="1">Hamamatsu line</strain>
    </source>
</reference>
<sequence length="102" mass="12148">MHLDMLKETRNVSEMMVEARNQVVARYYNSRVNNKQFRSGDLLLRNTESNKPPIKRGKKAPTWEGLYQVHKVIRFGAYKLVELDGKEIPRTWNVRHLNKFYV</sequence>
<comment type="caution">
    <text evidence="1">The sequence shown here is derived from an EMBL/GenBank/DDBJ whole genome shotgun (WGS) entry which is preliminary data.</text>
</comment>
<dbReference type="OrthoDB" id="1744372at2759"/>
<proteinExistence type="predicted"/>
<gene>
    <name evidence="1" type="ORF">HRI_000267500</name>
</gene>
<dbReference type="Proteomes" id="UP001165190">
    <property type="component" value="Unassembled WGS sequence"/>
</dbReference>
<dbReference type="EMBL" id="BSYR01000004">
    <property type="protein sequence ID" value="GMI65982.1"/>
    <property type="molecule type" value="Genomic_DNA"/>
</dbReference>
<dbReference type="AlphaFoldDB" id="A0A9W7GVU8"/>
<protein>
    <recommendedName>
        <fullName evidence="3">Reverse transcriptase</fullName>
    </recommendedName>
</protein>
<evidence type="ECO:0000313" key="1">
    <source>
        <dbReference type="EMBL" id="GMI65982.1"/>
    </source>
</evidence>
<evidence type="ECO:0000313" key="2">
    <source>
        <dbReference type="Proteomes" id="UP001165190"/>
    </source>
</evidence>
<organism evidence="1 2">
    <name type="scientific">Hibiscus trionum</name>
    <name type="common">Flower of an hour</name>
    <dbReference type="NCBI Taxonomy" id="183268"/>
    <lineage>
        <taxon>Eukaryota</taxon>
        <taxon>Viridiplantae</taxon>
        <taxon>Streptophyta</taxon>
        <taxon>Embryophyta</taxon>
        <taxon>Tracheophyta</taxon>
        <taxon>Spermatophyta</taxon>
        <taxon>Magnoliopsida</taxon>
        <taxon>eudicotyledons</taxon>
        <taxon>Gunneridae</taxon>
        <taxon>Pentapetalae</taxon>
        <taxon>rosids</taxon>
        <taxon>malvids</taxon>
        <taxon>Malvales</taxon>
        <taxon>Malvaceae</taxon>
        <taxon>Malvoideae</taxon>
        <taxon>Hibiscus</taxon>
    </lineage>
</organism>
<evidence type="ECO:0008006" key="3">
    <source>
        <dbReference type="Google" id="ProtNLM"/>
    </source>
</evidence>
<name>A0A9W7GVU8_HIBTR</name>
<keyword evidence="2" id="KW-1185">Reference proteome</keyword>